<evidence type="ECO:0000313" key="2">
    <source>
        <dbReference type="EMBL" id="KAJ0963718.1"/>
    </source>
</evidence>
<keyword evidence="1" id="KW-0812">Transmembrane</keyword>
<keyword evidence="1" id="KW-1133">Transmembrane helix</keyword>
<gene>
    <name evidence="2" type="ORF">J5N97_028840</name>
</gene>
<evidence type="ECO:0000256" key="1">
    <source>
        <dbReference type="SAM" id="Phobius"/>
    </source>
</evidence>
<dbReference type="EMBL" id="JAGGNH010000009">
    <property type="protein sequence ID" value="KAJ0963718.1"/>
    <property type="molecule type" value="Genomic_DNA"/>
</dbReference>
<feature type="transmembrane region" description="Helical" evidence="1">
    <location>
        <begin position="102"/>
        <end position="120"/>
    </location>
</feature>
<evidence type="ECO:0000313" key="3">
    <source>
        <dbReference type="Proteomes" id="UP001085076"/>
    </source>
</evidence>
<protein>
    <submittedName>
        <fullName evidence="2">Uncharacterized protein</fullName>
    </submittedName>
</protein>
<dbReference type="AlphaFoldDB" id="A0A9D5BZS6"/>
<comment type="caution">
    <text evidence="2">The sequence shown here is derived from an EMBL/GenBank/DDBJ whole genome shotgun (WGS) entry which is preliminary data.</text>
</comment>
<proteinExistence type="predicted"/>
<dbReference type="Proteomes" id="UP001085076">
    <property type="component" value="Miscellaneous, Linkage group lg09"/>
</dbReference>
<keyword evidence="1" id="KW-0472">Membrane</keyword>
<keyword evidence="3" id="KW-1185">Reference proteome</keyword>
<reference evidence="2" key="2">
    <citation type="journal article" date="2022" name="Hortic Res">
        <title>The genome of Dioscorea zingiberensis sheds light on the biosynthesis, origin and evolution of the medicinally important diosgenin saponins.</title>
        <authorList>
            <person name="Li Y."/>
            <person name="Tan C."/>
            <person name="Li Z."/>
            <person name="Guo J."/>
            <person name="Li S."/>
            <person name="Chen X."/>
            <person name="Wang C."/>
            <person name="Dai X."/>
            <person name="Yang H."/>
            <person name="Song W."/>
            <person name="Hou L."/>
            <person name="Xu J."/>
            <person name="Tong Z."/>
            <person name="Xu A."/>
            <person name="Yuan X."/>
            <person name="Wang W."/>
            <person name="Yang Q."/>
            <person name="Chen L."/>
            <person name="Sun Z."/>
            <person name="Wang K."/>
            <person name="Pan B."/>
            <person name="Chen J."/>
            <person name="Bao Y."/>
            <person name="Liu F."/>
            <person name="Qi X."/>
            <person name="Gang D.R."/>
            <person name="Wen J."/>
            <person name="Li J."/>
        </authorList>
    </citation>
    <scope>NUCLEOTIDE SEQUENCE</scope>
    <source>
        <strain evidence="2">Dzin_1.0</strain>
    </source>
</reference>
<organism evidence="2 3">
    <name type="scientific">Dioscorea zingiberensis</name>
    <dbReference type="NCBI Taxonomy" id="325984"/>
    <lineage>
        <taxon>Eukaryota</taxon>
        <taxon>Viridiplantae</taxon>
        <taxon>Streptophyta</taxon>
        <taxon>Embryophyta</taxon>
        <taxon>Tracheophyta</taxon>
        <taxon>Spermatophyta</taxon>
        <taxon>Magnoliopsida</taxon>
        <taxon>Liliopsida</taxon>
        <taxon>Dioscoreales</taxon>
        <taxon>Dioscoreaceae</taxon>
        <taxon>Dioscorea</taxon>
    </lineage>
</organism>
<sequence length="140" mass="15822">MRLSKKQGIREKDMRLLSFADKLLTILLASNTSHLPGLEEYKHHGGVNFYHAGDTVRLNCAKEVPCSAMKSSFLEGYAQLDLQSSIYFLSPKDNVSSHSSSYINFVIITFPLLIFTAVRHQSFGFVEGPWKRELKSKRPG</sequence>
<name>A0A9D5BZS6_9LILI</name>
<accession>A0A9D5BZS6</accession>
<reference evidence="2" key="1">
    <citation type="submission" date="2021-03" db="EMBL/GenBank/DDBJ databases">
        <authorList>
            <person name="Li Z."/>
            <person name="Yang C."/>
        </authorList>
    </citation>
    <scope>NUCLEOTIDE SEQUENCE</scope>
    <source>
        <strain evidence="2">Dzin_1.0</strain>
        <tissue evidence="2">Leaf</tissue>
    </source>
</reference>